<dbReference type="AlphaFoldDB" id="A0A7W8KLJ6"/>
<dbReference type="RefSeq" id="WP_184116372.1">
    <property type="nucleotide sequence ID" value="NZ_BNAJ01000024.1"/>
</dbReference>
<evidence type="ECO:0000313" key="5">
    <source>
        <dbReference type="Proteomes" id="UP000619376"/>
    </source>
</evidence>
<dbReference type="InterPro" id="IPR001387">
    <property type="entry name" value="Cro/C1-type_HTH"/>
</dbReference>
<comment type="caution">
    <text evidence="3">The sequence shown here is derived from an EMBL/GenBank/DDBJ whole genome shotgun (WGS) entry which is preliminary data.</text>
</comment>
<gene>
    <name evidence="2" type="ORF">GCM10017781_46620</name>
    <name evidence="3" type="ORF">HNQ07_004746</name>
</gene>
<reference evidence="2" key="4">
    <citation type="submission" date="2024-05" db="EMBL/GenBank/DDBJ databases">
        <authorList>
            <person name="Sun Q."/>
            <person name="Zhou Y."/>
        </authorList>
    </citation>
    <scope>NUCLEOTIDE SEQUENCE</scope>
    <source>
        <strain evidence="2">CGMCC 1.18437</strain>
    </source>
</reference>
<keyword evidence="5" id="KW-1185">Reference proteome</keyword>
<reference evidence="5" key="2">
    <citation type="journal article" date="2019" name="Int. J. Syst. Evol. Microbiol.">
        <title>The Global Catalogue of Microorganisms (GCM) 10K type strain sequencing project: providing services to taxonomists for standard genome sequencing and annotation.</title>
        <authorList>
            <consortium name="The Broad Institute Genomics Platform"/>
            <consortium name="The Broad Institute Genome Sequencing Center for Infectious Disease"/>
            <person name="Wu L."/>
            <person name="Ma J."/>
        </authorList>
    </citation>
    <scope>NUCLEOTIDE SEQUENCE [LARGE SCALE GENOMIC DNA]</scope>
    <source>
        <strain evidence="5">CGMCC 1.18437</strain>
    </source>
</reference>
<evidence type="ECO:0000259" key="1">
    <source>
        <dbReference type="PROSITE" id="PS50943"/>
    </source>
</evidence>
<dbReference type="Pfam" id="PF17765">
    <property type="entry name" value="MLTR_LBD"/>
    <property type="match status" value="1"/>
</dbReference>
<dbReference type="CDD" id="cd00093">
    <property type="entry name" value="HTH_XRE"/>
    <property type="match status" value="1"/>
</dbReference>
<dbReference type="Proteomes" id="UP000539473">
    <property type="component" value="Unassembled WGS sequence"/>
</dbReference>
<evidence type="ECO:0000313" key="3">
    <source>
        <dbReference type="EMBL" id="MBB5379231.1"/>
    </source>
</evidence>
<sequence length="267" mass="28249">MVHAATAPFGPLLRQWRAQAGLSQLALAAEAGTSPRYVSFLESGRARPGPGIVLRLADALRIPVGERNALLRAAGLSALYPDVPLDAPLLAPVRTILERVLRGHEPFPAWVVGPGLHFLAANQAAEALIPGLCRLTPDAIVTLWFGEGPLRQLVVNWPAVAWAGLAALRREAALTGDPAIHALLRHALAQAGRLSPPPDGALLEVPAICPVFRIGDQTIRTLSTVMRFDSAVEVTTASLRVELMFPADDASETYFRDRAGAAPAGSG</sequence>
<accession>A0A7W8KLJ6</accession>
<dbReference type="InterPro" id="IPR041413">
    <property type="entry name" value="MLTR_LBD"/>
</dbReference>
<proteinExistence type="predicted"/>
<evidence type="ECO:0000313" key="4">
    <source>
        <dbReference type="Proteomes" id="UP000539473"/>
    </source>
</evidence>
<reference evidence="3 4" key="3">
    <citation type="submission" date="2020-08" db="EMBL/GenBank/DDBJ databases">
        <title>Genomic Encyclopedia of Type Strains, Phase IV (KMG-IV): sequencing the most valuable type-strain genomes for metagenomic binning, comparative biology and taxonomic classification.</title>
        <authorList>
            <person name="Goeker M."/>
        </authorList>
    </citation>
    <scope>NUCLEOTIDE SEQUENCE [LARGE SCALE GENOMIC DNA]</scope>
    <source>
        <strain evidence="3 4">DSM 27521</strain>
    </source>
</reference>
<dbReference type="Proteomes" id="UP000619376">
    <property type="component" value="Unassembled WGS sequence"/>
</dbReference>
<protein>
    <submittedName>
        <fullName evidence="2 3">Transcriptional regulator</fullName>
    </submittedName>
</protein>
<dbReference type="SMART" id="SM00530">
    <property type="entry name" value="HTH_XRE"/>
    <property type="match status" value="1"/>
</dbReference>
<reference evidence="2" key="1">
    <citation type="journal article" date="2014" name="Int. J. Syst. Evol. Microbiol.">
        <title>Complete genome of a new Firmicutes species belonging to the dominant human colonic microbiota ('Ruminococcus bicirculans') reveals two chromosomes and a selective capacity to utilize plant glucans.</title>
        <authorList>
            <consortium name="NISC Comparative Sequencing Program"/>
            <person name="Wegmann U."/>
            <person name="Louis P."/>
            <person name="Goesmann A."/>
            <person name="Henrissat B."/>
            <person name="Duncan S.H."/>
            <person name="Flint H.J."/>
        </authorList>
    </citation>
    <scope>NUCLEOTIDE SEQUENCE</scope>
    <source>
        <strain evidence="2">CGMCC 1.18437</strain>
    </source>
</reference>
<dbReference type="Gene3D" id="1.10.260.40">
    <property type="entry name" value="lambda repressor-like DNA-binding domains"/>
    <property type="match status" value="1"/>
</dbReference>
<dbReference type="GO" id="GO:0003677">
    <property type="term" value="F:DNA binding"/>
    <property type="evidence" value="ECO:0007669"/>
    <property type="project" value="InterPro"/>
</dbReference>
<name>A0A7W8KLJ6_9DEIO</name>
<evidence type="ECO:0000313" key="2">
    <source>
        <dbReference type="EMBL" id="GHF65579.1"/>
    </source>
</evidence>
<dbReference type="PANTHER" id="PTHR35010">
    <property type="entry name" value="BLL4672 PROTEIN-RELATED"/>
    <property type="match status" value="1"/>
</dbReference>
<dbReference type="Pfam" id="PF13560">
    <property type="entry name" value="HTH_31"/>
    <property type="match status" value="1"/>
</dbReference>
<feature type="domain" description="HTH cro/C1-type" evidence="1">
    <location>
        <begin position="13"/>
        <end position="67"/>
    </location>
</feature>
<dbReference type="PANTHER" id="PTHR35010:SF4">
    <property type="entry name" value="BLL5781 PROTEIN"/>
    <property type="match status" value="1"/>
</dbReference>
<dbReference type="EMBL" id="BNAJ01000024">
    <property type="protein sequence ID" value="GHF65579.1"/>
    <property type="molecule type" value="Genomic_DNA"/>
</dbReference>
<dbReference type="Gene3D" id="3.30.450.180">
    <property type="match status" value="1"/>
</dbReference>
<dbReference type="InterPro" id="IPR010982">
    <property type="entry name" value="Lambda_DNA-bd_dom_sf"/>
</dbReference>
<organism evidence="3 4">
    <name type="scientific">Deinococcus metalli</name>
    <dbReference type="NCBI Taxonomy" id="1141878"/>
    <lineage>
        <taxon>Bacteria</taxon>
        <taxon>Thermotogati</taxon>
        <taxon>Deinococcota</taxon>
        <taxon>Deinococci</taxon>
        <taxon>Deinococcales</taxon>
        <taxon>Deinococcaceae</taxon>
        <taxon>Deinococcus</taxon>
    </lineage>
</organism>
<dbReference type="SUPFAM" id="SSF47413">
    <property type="entry name" value="lambda repressor-like DNA-binding domains"/>
    <property type="match status" value="1"/>
</dbReference>
<dbReference type="EMBL" id="JACHFK010000024">
    <property type="protein sequence ID" value="MBB5379231.1"/>
    <property type="molecule type" value="Genomic_DNA"/>
</dbReference>
<dbReference type="PROSITE" id="PS50943">
    <property type="entry name" value="HTH_CROC1"/>
    <property type="match status" value="1"/>
</dbReference>